<feature type="non-terminal residue" evidence="2">
    <location>
        <position position="80"/>
    </location>
</feature>
<evidence type="ECO:0000256" key="1">
    <source>
        <dbReference type="SAM" id="MobiDB-lite"/>
    </source>
</evidence>
<dbReference type="Proteomes" id="UP000676336">
    <property type="component" value="Unassembled WGS sequence"/>
</dbReference>
<gene>
    <name evidence="2" type="ORF">SMN809_LOCUS37278</name>
    <name evidence="3" type="ORF">SMN809_LOCUS43820</name>
</gene>
<reference evidence="2" key="1">
    <citation type="submission" date="2021-02" db="EMBL/GenBank/DDBJ databases">
        <authorList>
            <person name="Nowell W R."/>
        </authorList>
    </citation>
    <scope>NUCLEOTIDE SEQUENCE</scope>
</reference>
<evidence type="ECO:0000313" key="4">
    <source>
        <dbReference type="Proteomes" id="UP000676336"/>
    </source>
</evidence>
<dbReference type="EMBL" id="CAJOBI010130089">
    <property type="protein sequence ID" value="CAF4720198.1"/>
    <property type="molecule type" value="Genomic_DNA"/>
</dbReference>
<feature type="compositionally biased region" description="Low complexity" evidence="1">
    <location>
        <begin position="37"/>
        <end position="64"/>
    </location>
</feature>
<protein>
    <submittedName>
        <fullName evidence="2">Uncharacterized protein</fullName>
    </submittedName>
</protein>
<sequence>LSLLPSTTDIHPTISPRVQFEPSITTYELDDIPYESPTPSLGSSSSSSSVSQDSTSSTLTSSSDENQVYENASSDNHLRE</sequence>
<dbReference type="EMBL" id="CAJOBI010094277">
    <property type="protein sequence ID" value="CAF4557057.1"/>
    <property type="molecule type" value="Genomic_DNA"/>
</dbReference>
<proteinExistence type="predicted"/>
<feature type="compositionally biased region" description="Polar residues" evidence="1">
    <location>
        <begin position="65"/>
        <end position="80"/>
    </location>
</feature>
<accession>A0A8S2YI57</accession>
<evidence type="ECO:0000313" key="2">
    <source>
        <dbReference type="EMBL" id="CAF4557057.1"/>
    </source>
</evidence>
<dbReference type="AlphaFoldDB" id="A0A8S2YI57"/>
<feature type="region of interest" description="Disordered" evidence="1">
    <location>
        <begin position="1"/>
        <end position="80"/>
    </location>
</feature>
<organism evidence="2 4">
    <name type="scientific">Rotaria magnacalcarata</name>
    <dbReference type="NCBI Taxonomy" id="392030"/>
    <lineage>
        <taxon>Eukaryota</taxon>
        <taxon>Metazoa</taxon>
        <taxon>Spiralia</taxon>
        <taxon>Gnathifera</taxon>
        <taxon>Rotifera</taxon>
        <taxon>Eurotatoria</taxon>
        <taxon>Bdelloidea</taxon>
        <taxon>Philodinida</taxon>
        <taxon>Philodinidae</taxon>
        <taxon>Rotaria</taxon>
    </lineage>
</organism>
<evidence type="ECO:0000313" key="3">
    <source>
        <dbReference type="EMBL" id="CAF4720198.1"/>
    </source>
</evidence>
<feature type="compositionally biased region" description="Polar residues" evidence="1">
    <location>
        <begin position="1"/>
        <end position="10"/>
    </location>
</feature>
<feature type="non-terminal residue" evidence="2">
    <location>
        <position position="1"/>
    </location>
</feature>
<comment type="caution">
    <text evidence="2">The sequence shown here is derived from an EMBL/GenBank/DDBJ whole genome shotgun (WGS) entry which is preliminary data.</text>
</comment>
<name>A0A8S2YI57_9BILA</name>